<dbReference type="EMBL" id="LPUY01000096">
    <property type="protein sequence ID" value="KUP91407.1"/>
    <property type="molecule type" value="Genomic_DNA"/>
</dbReference>
<organism evidence="1 2">
    <name type="scientific">Tritonibacter horizontis</name>
    <dbReference type="NCBI Taxonomy" id="1768241"/>
    <lineage>
        <taxon>Bacteria</taxon>
        <taxon>Pseudomonadati</taxon>
        <taxon>Pseudomonadota</taxon>
        <taxon>Alphaproteobacteria</taxon>
        <taxon>Rhodobacterales</taxon>
        <taxon>Paracoccaceae</taxon>
        <taxon>Tritonibacter</taxon>
    </lineage>
</organism>
<sequence>MIKGFPSISIIYATDGSPAKPNDQRRRDIQECAYEKRCPIVMGQKVNTP</sequence>
<evidence type="ECO:0000313" key="1">
    <source>
        <dbReference type="EMBL" id="KUP91407.1"/>
    </source>
</evidence>
<protein>
    <submittedName>
        <fullName evidence="1">Uncharacterized protein</fullName>
    </submittedName>
</protein>
<gene>
    <name evidence="1" type="ORF">TRIHO_37430</name>
</gene>
<comment type="caution">
    <text evidence="1">The sequence shown here is derived from an EMBL/GenBank/DDBJ whole genome shotgun (WGS) entry which is preliminary data.</text>
</comment>
<proteinExistence type="predicted"/>
<name>A0A132BU98_9RHOB</name>
<dbReference type="AlphaFoldDB" id="A0A132BU98"/>
<accession>A0A132BU98</accession>
<dbReference type="RefSeq" id="WP_165595932.1">
    <property type="nucleotide sequence ID" value="NZ_LPUY01000096.1"/>
</dbReference>
<keyword evidence="2" id="KW-1185">Reference proteome</keyword>
<reference evidence="1 2" key="1">
    <citation type="submission" date="2015-12" db="EMBL/GenBank/DDBJ databases">
        <title>Genome sequence of the marine Rhodobacteraceae strain O3.65, Candidatus Tritonibacter horizontis.</title>
        <authorList>
            <person name="Poehlein A."/>
            <person name="Giebel H.A."/>
            <person name="Voget S."/>
            <person name="Brinkhoff T."/>
        </authorList>
    </citation>
    <scope>NUCLEOTIDE SEQUENCE [LARGE SCALE GENOMIC DNA]</scope>
    <source>
        <strain evidence="1 2">O3.65</strain>
    </source>
</reference>
<dbReference type="Proteomes" id="UP000068382">
    <property type="component" value="Unassembled WGS sequence"/>
</dbReference>
<evidence type="ECO:0000313" key="2">
    <source>
        <dbReference type="Proteomes" id="UP000068382"/>
    </source>
</evidence>